<dbReference type="PANTHER" id="PTHR46844:SF1">
    <property type="entry name" value="SLR5058 PROTEIN"/>
    <property type="match status" value="1"/>
</dbReference>
<evidence type="ECO:0000313" key="2">
    <source>
        <dbReference type="EMBL" id="MFM0714820.1"/>
    </source>
</evidence>
<name>A0ABW9E6V8_9BURK</name>
<protein>
    <submittedName>
        <fullName evidence="2">NACHT domain-containing protein</fullName>
    </submittedName>
</protein>
<dbReference type="InterPro" id="IPR007111">
    <property type="entry name" value="NACHT_NTPase"/>
</dbReference>
<dbReference type="Pfam" id="PF05729">
    <property type="entry name" value="NACHT"/>
    <property type="match status" value="1"/>
</dbReference>
<evidence type="ECO:0000313" key="3">
    <source>
        <dbReference type="Proteomes" id="UP001629392"/>
    </source>
</evidence>
<gene>
    <name evidence="2" type="ORF">PQQ73_00565</name>
</gene>
<comment type="caution">
    <text evidence="2">The sequence shown here is derived from an EMBL/GenBank/DDBJ whole genome shotgun (WGS) entry which is preliminary data.</text>
</comment>
<dbReference type="Gene3D" id="3.40.50.300">
    <property type="entry name" value="P-loop containing nucleotide triphosphate hydrolases"/>
    <property type="match status" value="1"/>
</dbReference>
<organism evidence="2 3">
    <name type="scientific">Paraburkholderia strydomiana</name>
    <dbReference type="NCBI Taxonomy" id="1245417"/>
    <lineage>
        <taxon>Bacteria</taxon>
        <taxon>Pseudomonadati</taxon>
        <taxon>Pseudomonadota</taxon>
        <taxon>Betaproteobacteria</taxon>
        <taxon>Burkholderiales</taxon>
        <taxon>Burkholderiaceae</taxon>
        <taxon>Paraburkholderia</taxon>
    </lineage>
</organism>
<dbReference type="InterPro" id="IPR027417">
    <property type="entry name" value="P-loop_NTPase"/>
</dbReference>
<dbReference type="EMBL" id="JAQQCL010000001">
    <property type="protein sequence ID" value="MFM0714820.1"/>
    <property type="molecule type" value="Genomic_DNA"/>
</dbReference>
<dbReference type="Proteomes" id="UP001629392">
    <property type="component" value="Unassembled WGS sequence"/>
</dbReference>
<dbReference type="PROSITE" id="PS50837">
    <property type="entry name" value="NACHT"/>
    <property type="match status" value="1"/>
</dbReference>
<evidence type="ECO:0000259" key="1">
    <source>
        <dbReference type="PROSITE" id="PS50837"/>
    </source>
</evidence>
<dbReference type="SUPFAM" id="SSF52540">
    <property type="entry name" value="P-loop containing nucleoside triphosphate hydrolases"/>
    <property type="match status" value="1"/>
</dbReference>
<sequence>MPISEAVIAALVKATVDIASKRISSALEISDAETDWSSEKLASHLDFVSGWCQTFQILGMNSPRSIESGTIPLKFIHRRPNLDSMQPASFVPGRALPRAKDVRMAELENSQFNYTEKSLLTTWGNFLILGSPGAGKTTTVKRLCYHLLTSEAPVAVDGSPAYQYPILVRVRDISRPMPLAAVIADQIGIKYELKETLVGGVKEHLLESGGMPLLDAVAAVLDASQAVLFIDGLDEADGKLRAKLDGEIQKLLYMLKQSKVIVSLRKGDYDRTFENIIALEVKPLDWDGITLICNCWLGDGSVFIKMLKEKPYHDLANRPLFITQLLLIYLAEQDLPSSAILVYERVVRLSIELWAKDQGILRRSKYGSFGVDAKLRFLASMAYQLTYRHKAKVFERRMIQDSYERVRRRFRLPAAEAEEVLRELEAHTGLLLRSSLEAVEFSHLSLQEFLCAEYITREPSNKALADYFEINPAPVAVAVALSTAPEALFATLLLNFEPSGFPNPQRLRIFLDRLCYEAPYFSPTIDLGVALLRLLSEPAVFELGNLSLLEDLIEICQLWDSILMGLHAYRATKRDAESLYMSLIKREDVESNFPLTITIPIRFVTGAIRANGTHRLKWGARDDVLLPIEITKEGSLIFRECN</sequence>
<accession>A0ABW9E6V8</accession>
<dbReference type="RefSeq" id="WP_408151811.1">
    <property type="nucleotide sequence ID" value="NZ_JAQQCL010000001.1"/>
</dbReference>
<reference evidence="2 3" key="1">
    <citation type="journal article" date="2024" name="Chem. Sci.">
        <title>Discovery of megapolipeptins by genome mining of a Burkholderiales bacteria collection.</title>
        <authorList>
            <person name="Paulo B.S."/>
            <person name="Recchia M.J.J."/>
            <person name="Lee S."/>
            <person name="Fergusson C.H."/>
            <person name="Romanowski S.B."/>
            <person name="Hernandez A."/>
            <person name="Krull N."/>
            <person name="Liu D.Y."/>
            <person name="Cavanagh H."/>
            <person name="Bos A."/>
            <person name="Gray C.A."/>
            <person name="Murphy B.T."/>
            <person name="Linington R.G."/>
            <person name="Eustaquio A.S."/>
        </authorList>
    </citation>
    <scope>NUCLEOTIDE SEQUENCE [LARGE SCALE GENOMIC DNA]</scope>
    <source>
        <strain evidence="2 3">RL17-350-BIC-E</strain>
    </source>
</reference>
<dbReference type="SMART" id="SM00382">
    <property type="entry name" value="AAA"/>
    <property type="match status" value="1"/>
</dbReference>
<feature type="domain" description="NACHT" evidence="1">
    <location>
        <begin position="124"/>
        <end position="265"/>
    </location>
</feature>
<keyword evidence="3" id="KW-1185">Reference proteome</keyword>
<dbReference type="PANTHER" id="PTHR46844">
    <property type="entry name" value="SLR5058 PROTEIN"/>
    <property type="match status" value="1"/>
</dbReference>
<dbReference type="InterPro" id="IPR003593">
    <property type="entry name" value="AAA+_ATPase"/>
</dbReference>
<proteinExistence type="predicted"/>